<dbReference type="EMBL" id="BJYU01000046">
    <property type="protein sequence ID" value="GEO15665.1"/>
    <property type="molecule type" value="Genomic_DNA"/>
</dbReference>
<protein>
    <submittedName>
        <fullName evidence="2">Uncharacterized protein</fullName>
    </submittedName>
</protein>
<keyword evidence="1" id="KW-0732">Signal</keyword>
<sequence length="106" mass="11029">MVSLLNGTPVMKAVILALFVHGAGSAALAQSAGSTRGLTCGQAAGTVRARGAVVLHTGPTTYNRFVSGPGYCTHEETTEPAWVQTADSAQCFIGYRCRQSDLDNGR</sequence>
<organism evidence="2 3">
    <name type="scientific">Microvirga aerophila</name>
    <dbReference type="NCBI Taxonomy" id="670291"/>
    <lineage>
        <taxon>Bacteria</taxon>
        <taxon>Pseudomonadati</taxon>
        <taxon>Pseudomonadota</taxon>
        <taxon>Alphaproteobacteria</taxon>
        <taxon>Hyphomicrobiales</taxon>
        <taxon>Methylobacteriaceae</taxon>
        <taxon>Microvirga</taxon>
    </lineage>
</organism>
<name>A0A512BUT2_9HYPH</name>
<dbReference type="Proteomes" id="UP000321085">
    <property type="component" value="Unassembled WGS sequence"/>
</dbReference>
<dbReference type="AlphaFoldDB" id="A0A512BUT2"/>
<gene>
    <name evidence="2" type="ORF">MAE02_33610</name>
</gene>
<evidence type="ECO:0000256" key="1">
    <source>
        <dbReference type="SAM" id="SignalP"/>
    </source>
</evidence>
<feature type="signal peptide" evidence="1">
    <location>
        <begin position="1"/>
        <end position="29"/>
    </location>
</feature>
<accession>A0A512BUT2</accession>
<keyword evidence="3" id="KW-1185">Reference proteome</keyword>
<reference evidence="2 3" key="1">
    <citation type="submission" date="2019-07" db="EMBL/GenBank/DDBJ databases">
        <title>Whole genome shotgun sequence of Microvirga aerophila NBRC 106136.</title>
        <authorList>
            <person name="Hosoyama A."/>
            <person name="Uohara A."/>
            <person name="Ohji S."/>
            <person name="Ichikawa N."/>
        </authorList>
    </citation>
    <scope>NUCLEOTIDE SEQUENCE [LARGE SCALE GENOMIC DNA]</scope>
    <source>
        <strain evidence="2 3">NBRC 106136</strain>
    </source>
</reference>
<comment type="caution">
    <text evidence="2">The sequence shown here is derived from an EMBL/GenBank/DDBJ whole genome shotgun (WGS) entry which is preliminary data.</text>
</comment>
<proteinExistence type="predicted"/>
<feature type="chain" id="PRO_5022162048" evidence="1">
    <location>
        <begin position="30"/>
        <end position="106"/>
    </location>
</feature>
<evidence type="ECO:0000313" key="3">
    <source>
        <dbReference type="Proteomes" id="UP000321085"/>
    </source>
</evidence>
<evidence type="ECO:0000313" key="2">
    <source>
        <dbReference type="EMBL" id="GEO15665.1"/>
    </source>
</evidence>